<feature type="chain" id="PRO_5046725611" description="Extracellular solute-binding protein" evidence="1">
    <location>
        <begin position="21"/>
        <end position="138"/>
    </location>
</feature>
<accession>A0ABM8VGD9</accession>
<dbReference type="Proteomes" id="UP000730618">
    <property type="component" value="Unassembled WGS sequence"/>
</dbReference>
<keyword evidence="3" id="KW-1185">Reference proteome</keyword>
<reference evidence="2 3" key="1">
    <citation type="submission" date="2021-06" db="EMBL/GenBank/DDBJ databases">
        <authorList>
            <person name="Criscuolo A."/>
        </authorList>
    </citation>
    <scope>NUCLEOTIDE SEQUENCE [LARGE SCALE GENOMIC DNA]</scope>
    <source>
        <strain evidence="3">CIP 111802</strain>
    </source>
</reference>
<sequence length="138" mass="15485">MIQKTSVLFLSLSLAGSLLAGCSSAKPESPKQVFADLNQVDNEPVTLIFKSDFPDDMDVFNRYYGDKIKAKFPNVTVNFIPRVTGQTIQDLLNAGTFPDVMYGKTIGIDALLIDTDLAYDMSELVKKYNYDLNRFKRN</sequence>
<evidence type="ECO:0008006" key="4">
    <source>
        <dbReference type="Google" id="ProtNLM"/>
    </source>
</evidence>
<proteinExistence type="predicted"/>
<name>A0ABM8VGD9_9BACL</name>
<keyword evidence="1" id="KW-0732">Signal</keyword>
<dbReference type="RefSeq" id="WP_218098762.1">
    <property type="nucleotide sequence ID" value="NZ_CAJVCE010000006.1"/>
</dbReference>
<evidence type="ECO:0000313" key="2">
    <source>
        <dbReference type="EMBL" id="CAG7638234.1"/>
    </source>
</evidence>
<organism evidence="2 3">
    <name type="scientific">Paenibacillus allorhizosphaerae</name>
    <dbReference type="NCBI Taxonomy" id="2849866"/>
    <lineage>
        <taxon>Bacteria</taxon>
        <taxon>Bacillati</taxon>
        <taxon>Bacillota</taxon>
        <taxon>Bacilli</taxon>
        <taxon>Bacillales</taxon>
        <taxon>Paenibacillaceae</taxon>
        <taxon>Paenibacillus</taxon>
    </lineage>
</organism>
<evidence type="ECO:0000256" key="1">
    <source>
        <dbReference type="SAM" id="SignalP"/>
    </source>
</evidence>
<gene>
    <name evidence="2" type="ORF">PAECIP111802_02419</name>
</gene>
<comment type="caution">
    <text evidence="2">The sequence shown here is derived from an EMBL/GenBank/DDBJ whole genome shotgun (WGS) entry which is preliminary data.</text>
</comment>
<dbReference type="EMBL" id="CAJVCE010000006">
    <property type="protein sequence ID" value="CAG7638234.1"/>
    <property type="molecule type" value="Genomic_DNA"/>
</dbReference>
<feature type="signal peptide" evidence="1">
    <location>
        <begin position="1"/>
        <end position="20"/>
    </location>
</feature>
<protein>
    <recommendedName>
        <fullName evidence="4">Extracellular solute-binding protein</fullName>
    </recommendedName>
</protein>
<evidence type="ECO:0000313" key="3">
    <source>
        <dbReference type="Proteomes" id="UP000730618"/>
    </source>
</evidence>
<dbReference type="PROSITE" id="PS51257">
    <property type="entry name" value="PROKAR_LIPOPROTEIN"/>
    <property type="match status" value="1"/>
</dbReference>